<accession>A0AAV2G7V9</accession>
<evidence type="ECO:0000313" key="3">
    <source>
        <dbReference type="Proteomes" id="UP001497516"/>
    </source>
</evidence>
<evidence type="ECO:0000313" key="2">
    <source>
        <dbReference type="EMBL" id="CAL1406746.1"/>
    </source>
</evidence>
<gene>
    <name evidence="2" type="ORF">LTRI10_LOCUS46453</name>
</gene>
<organism evidence="2 3">
    <name type="scientific">Linum trigynum</name>
    <dbReference type="NCBI Taxonomy" id="586398"/>
    <lineage>
        <taxon>Eukaryota</taxon>
        <taxon>Viridiplantae</taxon>
        <taxon>Streptophyta</taxon>
        <taxon>Embryophyta</taxon>
        <taxon>Tracheophyta</taxon>
        <taxon>Spermatophyta</taxon>
        <taxon>Magnoliopsida</taxon>
        <taxon>eudicotyledons</taxon>
        <taxon>Gunneridae</taxon>
        <taxon>Pentapetalae</taxon>
        <taxon>rosids</taxon>
        <taxon>fabids</taxon>
        <taxon>Malpighiales</taxon>
        <taxon>Linaceae</taxon>
        <taxon>Linum</taxon>
    </lineage>
</organism>
<keyword evidence="3" id="KW-1185">Reference proteome</keyword>
<dbReference type="AlphaFoldDB" id="A0AAV2G7V9"/>
<protein>
    <submittedName>
        <fullName evidence="2">Uncharacterized protein</fullName>
    </submittedName>
</protein>
<feature type="compositionally biased region" description="Basic and acidic residues" evidence="1">
    <location>
        <begin position="106"/>
        <end position="115"/>
    </location>
</feature>
<dbReference type="EMBL" id="OZ034821">
    <property type="protein sequence ID" value="CAL1406746.1"/>
    <property type="molecule type" value="Genomic_DNA"/>
</dbReference>
<feature type="region of interest" description="Disordered" evidence="1">
    <location>
        <begin position="82"/>
        <end position="115"/>
    </location>
</feature>
<reference evidence="2 3" key="1">
    <citation type="submission" date="2024-04" db="EMBL/GenBank/DDBJ databases">
        <authorList>
            <person name="Fracassetti M."/>
        </authorList>
    </citation>
    <scope>NUCLEOTIDE SEQUENCE [LARGE SCALE GENOMIC DNA]</scope>
</reference>
<sequence>MSASPINCRSLRLDRFAGCGDWGLPKLQRRRRPKLRHLQRGLRGGWGFKTTIGYRESLKGARCAQGGILRHALPQLIWAEQSDGGAAAEEGDGRGTAAAEELGEGEGGKEERGHL</sequence>
<name>A0AAV2G7V9_9ROSI</name>
<proteinExistence type="predicted"/>
<dbReference type="Proteomes" id="UP001497516">
    <property type="component" value="Chromosome 8"/>
</dbReference>
<evidence type="ECO:0000256" key="1">
    <source>
        <dbReference type="SAM" id="MobiDB-lite"/>
    </source>
</evidence>